<name>A0ABQ4QML6_9HYPH</name>
<evidence type="ECO:0000313" key="2">
    <source>
        <dbReference type="EMBL" id="GJD46284.1"/>
    </source>
</evidence>
<protein>
    <submittedName>
        <fullName evidence="2">Inner membrane protein YdgC</fullName>
    </submittedName>
</protein>
<dbReference type="RefSeq" id="WP_238272876.1">
    <property type="nucleotide sequence ID" value="NZ_BPQG01000074.1"/>
</dbReference>
<dbReference type="Proteomes" id="UP001055117">
    <property type="component" value="Unassembled WGS sequence"/>
</dbReference>
<reference evidence="2 3" key="1">
    <citation type="journal article" date="2021" name="Front. Microbiol.">
        <title>Comprehensive Comparative Genomics and Phenotyping of Methylobacterium Species.</title>
        <authorList>
            <person name="Alessa O."/>
            <person name="Ogura Y."/>
            <person name="Fujitani Y."/>
            <person name="Takami H."/>
            <person name="Hayashi T."/>
            <person name="Sahin N."/>
            <person name="Tani A."/>
        </authorList>
    </citation>
    <scope>NUCLEOTIDE SEQUENCE [LARGE SCALE GENOMIC DNA]</scope>
    <source>
        <strain evidence="2 3">DSM 23679</strain>
    </source>
</reference>
<keyword evidence="1" id="KW-1133">Transmembrane helix</keyword>
<comment type="caution">
    <text evidence="2">The sequence shown here is derived from an EMBL/GenBank/DDBJ whole genome shotgun (WGS) entry which is preliminary data.</text>
</comment>
<feature type="transmembrane region" description="Helical" evidence="1">
    <location>
        <begin position="62"/>
        <end position="82"/>
    </location>
</feature>
<dbReference type="InterPro" id="IPR009707">
    <property type="entry name" value="GlpM/YdgC"/>
</dbReference>
<keyword evidence="1" id="KW-0472">Membrane</keyword>
<gene>
    <name evidence="2" type="primary">ydgC</name>
    <name evidence="2" type="ORF">AFCDBAGC_4164</name>
</gene>
<evidence type="ECO:0000256" key="1">
    <source>
        <dbReference type="SAM" id="Phobius"/>
    </source>
</evidence>
<sequence length="113" mass="11766">MIGAVDVLLKGVAGGLVTMAIVLASRRGNVLPGILPLAPTFAIIALLAVGAKGEAGAFRETCLAGFRTIPAYLVFLAVAWWIGGSFDYRLALLGGLCAWLVVALALFLGPRWL</sequence>
<evidence type="ECO:0000313" key="3">
    <source>
        <dbReference type="Proteomes" id="UP001055117"/>
    </source>
</evidence>
<proteinExistence type="predicted"/>
<accession>A0ABQ4QML6</accession>
<keyword evidence="1" id="KW-0812">Transmembrane</keyword>
<keyword evidence="3" id="KW-1185">Reference proteome</keyword>
<dbReference type="EMBL" id="BPQG01000074">
    <property type="protein sequence ID" value="GJD46284.1"/>
    <property type="molecule type" value="Genomic_DNA"/>
</dbReference>
<feature type="transmembrane region" description="Helical" evidence="1">
    <location>
        <begin position="7"/>
        <end position="24"/>
    </location>
</feature>
<feature type="transmembrane region" description="Helical" evidence="1">
    <location>
        <begin position="30"/>
        <end position="50"/>
    </location>
</feature>
<feature type="transmembrane region" description="Helical" evidence="1">
    <location>
        <begin position="88"/>
        <end position="108"/>
    </location>
</feature>
<organism evidence="2 3">
    <name type="scientific">Methylobacterium cerastii</name>
    <dbReference type="NCBI Taxonomy" id="932741"/>
    <lineage>
        <taxon>Bacteria</taxon>
        <taxon>Pseudomonadati</taxon>
        <taxon>Pseudomonadota</taxon>
        <taxon>Alphaproteobacteria</taxon>
        <taxon>Hyphomicrobiales</taxon>
        <taxon>Methylobacteriaceae</taxon>
        <taxon>Methylobacterium</taxon>
    </lineage>
</organism>
<dbReference type="Pfam" id="PF06942">
    <property type="entry name" value="GlpM"/>
    <property type="match status" value="1"/>
</dbReference>